<name>A0AA39R5H9_9LECA</name>
<sequence length="229" mass="25546">MGINYHSPAECGLPSTPRRWRTDRKFLPLEIYGKDHDLETIGWPAGYSTAVACPRPEHNCADCGSPSVHVGAIIIAVDGTCRSTPTVWGPSAIGVYFAKDSPWNIMRRRNKPMATSQTAELQACMAALDMAMIIKKESLEEDLSQVIIKAHSDYVFKGMTEWTAKWAKNGWLNAKGMPVANGELFQQVEQKIIDLNDLGVEVLFWQVPRSQNQEADTLANSVFEKPRRP</sequence>
<feature type="domain" description="RNase H type-1" evidence="8">
    <location>
        <begin position="69"/>
        <end position="224"/>
    </location>
</feature>
<comment type="similarity">
    <text evidence="2">Belongs to the RNase H family.</text>
</comment>
<evidence type="ECO:0000313" key="9">
    <source>
        <dbReference type="EMBL" id="KAK0513698.1"/>
    </source>
</evidence>
<evidence type="ECO:0000256" key="5">
    <source>
        <dbReference type="ARBA" id="ARBA00022723"/>
    </source>
</evidence>
<dbReference type="GO" id="GO:0004523">
    <property type="term" value="F:RNA-DNA hybrid ribonuclease activity"/>
    <property type="evidence" value="ECO:0007669"/>
    <property type="project" value="UniProtKB-EC"/>
</dbReference>
<gene>
    <name evidence="9" type="ORF">JMJ35_003420</name>
</gene>
<dbReference type="InterPro" id="IPR050092">
    <property type="entry name" value="RNase_H"/>
</dbReference>
<comment type="catalytic activity">
    <reaction evidence="1">
        <text>Endonucleolytic cleavage to 5'-phosphomonoester.</text>
        <dbReference type="EC" id="3.1.26.4"/>
    </reaction>
</comment>
<dbReference type="Pfam" id="PF00075">
    <property type="entry name" value="RNase_H"/>
    <property type="match status" value="1"/>
</dbReference>
<evidence type="ECO:0000256" key="2">
    <source>
        <dbReference type="ARBA" id="ARBA00005300"/>
    </source>
</evidence>
<organism evidence="9 10">
    <name type="scientific">Cladonia borealis</name>
    <dbReference type="NCBI Taxonomy" id="184061"/>
    <lineage>
        <taxon>Eukaryota</taxon>
        <taxon>Fungi</taxon>
        <taxon>Dikarya</taxon>
        <taxon>Ascomycota</taxon>
        <taxon>Pezizomycotina</taxon>
        <taxon>Lecanoromycetes</taxon>
        <taxon>OSLEUM clade</taxon>
        <taxon>Lecanoromycetidae</taxon>
        <taxon>Lecanorales</taxon>
        <taxon>Lecanorineae</taxon>
        <taxon>Cladoniaceae</taxon>
        <taxon>Cladonia</taxon>
    </lineage>
</organism>
<dbReference type="PANTHER" id="PTHR10642:SF26">
    <property type="entry name" value="RIBONUCLEASE H1"/>
    <property type="match status" value="1"/>
</dbReference>
<evidence type="ECO:0000259" key="8">
    <source>
        <dbReference type="PROSITE" id="PS50879"/>
    </source>
</evidence>
<dbReference type="GO" id="GO:0043137">
    <property type="term" value="P:DNA replication, removal of RNA primer"/>
    <property type="evidence" value="ECO:0007669"/>
    <property type="project" value="TreeGrafter"/>
</dbReference>
<dbReference type="InterPro" id="IPR002156">
    <property type="entry name" value="RNaseH_domain"/>
</dbReference>
<comment type="caution">
    <text evidence="9">The sequence shown here is derived from an EMBL/GenBank/DDBJ whole genome shotgun (WGS) entry which is preliminary data.</text>
</comment>
<dbReference type="InterPro" id="IPR036397">
    <property type="entry name" value="RNaseH_sf"/>
</dbReference>
<evidence type="ECO:0000313" key="10">
    <source>
        <dbReference type="Proteomes" id="UP001166286"/>
    </source>
</evidence>
<evidence type="ECO:0000256" key="7">
    <source>
        <dbReference type="ARBA" id="ARBA00022801"/>
    </source>
</evidence>
<dbReference type="EMBL" id="JAFEKC020000006">
    <property type="protein sequence ID" value="KAK0513698.1"/>
    <property type="molecule type" value="Genomic_DNA"/>
</dbReference>
<evidence type="ECO:0000256" key="3">
    <source>
        <dbReference type="ARBA" id="ARBA00012180"/>
    </source>
</evidence>
<dbReference type="CDD" id="cd13934">
    <property type="entry name" value="RNase_H_Dikarya_like"/>
    <property type="match status" value="1"/>
</dbReference>
<evidence type="ECO:0000256" key="1">
    <source>
        <dbReference type="ARBA" id="ARBA00000077"/>
    </source>
</evidence>
<dbReference type="EC" id="3.1.26.4" evidence="3"/>
<dbReference type="GO" id="GO:0046872">
    <property type="term" value="F:metal ion binding"/>
    <property type="evidence" value="ECO:0007669"/>
    <property type="project" value="UniProtKB-KW"/>
</dbReference>
<dbReference type="PROSITE" id="PS50879">
    <property type="entry name" value="RNASE_H_1"/>
    <property type="match status" value="1"/>
</dbReference>
<dbReference type="Gene3D" id="3.30.420.10">
    <property type="entry name" value="Ribonuclease H-like superfamily/Ribonuclease H"/>
    <property type="match status" value="1"/>
</dbReference>
<accession>A0AA39R5H9</accession>
<dbReference type="Proteomes" id="UP001166286">
    <property type="component" value="Unassembled WGS sequence"/>
</dbReference>
<keyword evidence="7" id="KW-0378">Hydrolase</keyword>
<evidence type="ECO:0000256" key="4">
    <source>
        <dbReference type="ARBA" id="ARBA00022722"/>
    </source>
</evidence>
<protein>
    <recommendedName>
        <fullName evidence="3">ribonuclease H</fullName>
        <ecNumber evidence="3">3.1.26.4</ecNumber>
    </recommendedName>
</protein>
<keyword evidence="6" id="KW-0255">Endonuclease</keyword>
<reference evidence="9" key="1">
    <citation type="submission" date="2023-03" db="EMBL/GenBank/DDBJ databases">
        <title>Complete genome of Cladonia borealis.</title>
        <authorList>
            <person name="Park H."/>
        </authorList>
    </citation>
    <scope>NUCLEOTIDE SEQUENCE</scope>
    <source>
        <strain evidence="9">ANT050790</strain>
    </source>
</reference>
<evidence type="ECO:0000256" key="6">
    <source>
        <dbReference type="ARBA" id="ARBA00022759"/>
    </source>
</evidence>
<keyword evidence="5" id="KW-0479">Metal-binding</keyword>
<dbReference type="AlphaFoldDB" id="A0AA39R5H9"/>
<keyword evidence="10" id="KW-1185">Reference proteome</keyword>
<keyword evidence="4" id="KW-0540">Nuclease</keyword>
<dbReference type="GO" id="GO:0003676">
    <property type="term" value="F:nucleic acid binding"/>
    <property type="evidence" value="ECO:0007669"/>
    <property type="project" value="InterPro"/>
</dbReference>
<proteinExistence type="inferred from homology"/>
<dbReference type="InterPro" id="IPR012337">
    <property type="entry name" value="RNaseH-like_sf"/>
</dbReference>
<dbReference type="PANTHER" id="PTHR10642">
    <property type="entry name" value="RIBONUCLEASE H1"/>
    <property type="match status" value="1"/>
</dbReference>
<dbReference type="SUPFAM" id="SSF53098">
    <property type="entry name" value="Ribonuclease H-like"/>
    <property type="match status" value="1"/>
</dbReference>